<name>A0A240EKY1_9VIBR</name>
<protein>
    <submittedName>
        <fullName evidence="5">Malonyl-[acyl-carrier protein] O-methyltransferase</fullName>
        <ecNumber evidence="5">2.1.1.197</ecNumber>
    </submittedName>
</protein>
<dbReference type="Pfam" id="PF08241">
    <property type="entry name" value="Methyltransf_11"/>
    <property type="match status" value="1"/>
</dbReference>
<dbReference type="Gene3D" id="3.40.50.150">
    <property type="entry name" value="Vaccinia Virus protein VP39"/>
    <property type="match status" value="1"/>
</dbReference>
<organism evidence="5 6">
    <name type="scientific">Vibrio thalassae</name>
    <dbReference type="NCBI Taxonomy" id="1243014"/>
    <lineage>
        <taxon>Bacteria</taxon>
        <taxon>Pseudomonadati</taxon>
        <taxon>Pseudomonadota</taxon>
        <taxon>Gammaproteobacteria</taxon>
        <taxon>Vibrionales</taxon>
        <taxon>Vibrionaceae</taxon>
        <taxon>Vibrio</taxon>
    </lineage>
</organism>
<dbReference type="CDD" id="cd02440">
    <property type="entry name" value="AdoMet_MTases"/>
    <property type="match status" value="1"/>
</dbReference>
<evidence type="ECO:0000313" key="5">
    <source>
        <dbReference type="EMBL" id="SNX49362.1"/>
    </source>
</evidence>
<keyword evidence="6" id="KW-1185">Reference proteome</keyword>
<dbReference type="GO" id="GO:0032259">
    <property type="term" value="P:methylation"/>
    <property type="evidence" value="ECO:0007669"/>
    <property type="project" value="UniProtKB-KW"/>
</dbReference>
<keyword evidence="2 5" id="KW-0489">Methyltransferase</keyword>
<evidence type="ECO:0000256" key="1">
    <source>
        <dbReference type="ARBA" id="ARBA00008361"/>
    </source>
</evidence>
<feature type="domain" description="Methyltransferase type 11" evidence="4">
    <location>
        <begin position="43"/>
        <end position="137"/>
    </location>
</feature>
<dbReference type="OrthoDB" id="9791837at2"/>
<dbReference type="GO" id="GO:0008757">
    <property type="term" value="F:S-adenosylmethionine-dependent methyltransferase activity"/>
    <property type="evidence" value="ECO:0007669"/>
    <property type="project" value="InterPro"/>
</dbReference>
<dbReference type="EC" id="2.1.1.197" evidence="5"/>
<dbReference type="AlphaFoldDB" id="A0A240EKY1"/>
<reference evidence="6" key="1">
    <citation type="submission" date="2016-06" db="EMBL/GenBank/DDBJ databases">
        <authorList>
            <person name="Rodrigo-Torres L."/>
            <person name="Arahal R.D."/>
            <person name="Lucena T."/>
        </authorList>
    </citation>
    <scope>NUCLEOTIDE SEQUENCE [LARGE SCALE GENOMIC DNA]</scope>
    <source>
        <strain evidence="6">CECT8203</strain>
    </source>
</reference>
<dbReference type="GO" id="GO:0102130">
    <property type="term" value="F:malonyl-CoA methyltransferase activity"/>
    <property type="evidence" value="ECO:0007669"/>
    <property type="project" value="UniProtKB-EC"/>
</dbReference>
<dbReference type="Proteomes" id="UP000219336">
    <property type="component" value="Unassembled WGS sequence"/>
</dbReference>
<evidence type="ECO:0000259" key="4">
    <source>
        <dbReference type="Pfam" id="PF08241"/>
    </source>
</evidence>
<accession>A0A240EKY1</accession>
<evidence type="ECO:0000313" key="6">
    <source>
        <dbReference type="Proteomes" id="UP000219336"/>
    </source>
</evidence>
<dbReference type="PANTHER" id="PTHR44942">
    <property type="entry name" value="METHYLTRANSF_11 DOMAIN-CONTAINING PROTEIN"/>
    <property type="match status" value="1"/>
</dbReference>
<dbReference type="InterPro" id="IPR051052">
    <property type="entry name" value="Diverse_substrate_MTase"/>
</dbReference>
<gene>
    <name evidence="5" type="primary">bioC_2</name>
    <name evidence="5" type="ORF">VTH8203_03009</name>
</gene>
<evidence type="ECO:0000256" key="3">
    <source>
        <dbReference type="ARBA" id="ARBA00022679"/>
    </source>
</evidence>
<keyword evidence="3 5" id="KW-0808">Transferase</keyword>
<evidence type="ECO:0000256" key="2">
    <source>
        <dbReference type="ARBA" id="ARBA00022603"/>
    </source>
</evidence>
<sequence>MGDMYTKYAVKYADAIENNAYNGLYERPSTLALVGDVDNKAVLDLGCGPGIYAQHFVDQGAKVTAIDLSEQMVQMTKQKLGDAVTCYAQDLADGLPKEADASYDLVVCPLMVHYLEDLVPLFKEVHRVLKQGGWFIFSTHHPLVDYEENDVNNYFAVERITEDWNTIGEPVEVSFFRRSLSNLFDSLSESAFTLDKFSEGKPDPMMKEVSPETFDTLSRRPNFIFVRAKAN</sequence>
<dbReference type="PANTHER" id="PTHR44942:SF4">
    <property type="entry name" value="METHYLTRANSFERASE TYPE 11 DOMAIN-CONTAINING PROTEIN"/>
    <property type="match status" value="1"/>
</dbReference>
<dbReference type="SUPFAM" id="SSF53335">
    <property type="entry name" value="S-adenosyl-L-methionine-dependent methyltransferases"/>
    <property type="match status" value="1"/>
</dbReference>
<dbReference type="InterPro" id="IPR013216">
    <property type="entry name" value="Methyltransf_11"/>
</dbReference>
<dbReference type="RefSeq" id="WP_096994435.1">
    <property type="nucleotide sequence ID" value="NZ_JBHSII010000001.1"/>
</dbReference>
<dbReference type="EMBL" id="OANU01000054">
    <property type="protein sequence ID" value="SNX49362.1"/>
    <property type="molecule type" value="Genomic_DNA"/>
</dbReference>
<proteinExistence type="inferred from homology"/>
<dbReference type="InterPro" id="IPR029063">
    <property type="entry name" value="SAM-dependent_MTases_sf"/>
</dbReference>
<comment type="similarity">
    <text evidence="1">Belongs to the methyltransferase superfamily.</text>
</comment>